<evidence type="ECO:0000256" key="3">
    <source>
        <dbReference type="ARBA" id="ARBA00011245"/>
    </source>
</evidence>
<comment type="subcellular location">
    <subcellularLocation>
        <location evidence="1 13">Cytoplasm</location>
    </subcellularLocation>
</comment>
<evidence type="ECO:0000256" key="2">
    <source>
        <dbReference type="ARBA" id="ARBA00004691"/>
    </source>
</evidence>
<evidence type="ECO:0000313" key="15">
    <source>
        <dbReference type="Proteomes" id="UP000321306"/>
    </source>
</evidence>
<evidence type="ECO:0000256" key="13">
    <source>
        <dbReference type="HAMAP-Rule" id="MF_00113"/>
    </source>
</evidence>
<comment type="pathway">
    <text evidence="2 13">tRNA modification; tRNA-queuosine biosynthesis.</text>
</comment>
<dbReference type="InterPro" id="IPR036100">
    <property type="entry name" value="QueA_sf"/>
</dbReference>
<dbReference type="InterPro" id="IPR042119">
    <property type="entry name" value="QueA_dom2"/>
</dbReference>
<dbReference type="Proteomes" id="UP000321306">
    <property type="component" value="Unassembled WGS sequence"/>
</dbReference>
<dbReference type="AlphaFoldDB" id="A0A511N156"/>
<evidence type="ECO:0000313" key="14">
    <source>
        <dbReference type="EMBL" id="GEM46188.1"/>
    </source>
</evidence>
<keyword evidence="15" id="KW-1185">Reference proteome</keyword>
<accession>A0A511N156</accession>
<dbReference type="Pfam" id="PF02547">
    <property type="entry name" value="Queuosine_synth"/>
    <property type="match status" value="1"/>
</dbReference>
<sequence>MNMLDFELPEDLIAQTGVEPRDHSRLMVTRPDGTLEHRIFRDLLEYLKPGDVMVFNESRVIPARLFAKKATGGTIEVLLLREREHKVWSAYLKPARKATGTLFFGTGDIQAEVTGVLEDGARLLTFNEDIKPRLTELGTLPLPPYIQKSTIGERYQTVYAKTEGSVAAPTAGLHFTPELLAQIDALGVERHHLTLHVGAGTFKPISGSITEHVMHEEQFSISEETASAINRAKQEGRRVIAVGTTTVRALESAAQNGQVQAGEGETRIFIHPPYAFQVPDLLITNFHLPHSTLLLLVGAFAGEETIAHAYQTAIQERYRFYSLGDAMLLYRQQQDQHRGAEGAV</sequence>
<protein>
    <recommendedName>
        <fullName evidence="11 13">S-adenosylmethionine:tRNA ribosyltransferase-isomerase</fullName>
        <ecNumber evidence="10 13">2.4.99.17</ecNumber>
    </recommendedName>
    <alternativeName>
        <fullName evidence="12 13">Queuosine biosynthesis protein QueA</fullName>
    </alternativeName>
</protein>
<keyword evidence="6 13" id="KW-0949">S-adenosyl-L-methionine</keyword>
<dbReference type="HAMAP" id="MF_00113">
    <property type="entry name" value="QueA"/>
    <property type="match status" value="1"/>
</dbReference>
<dbReference type="EC" id="2.4.99.17" evidence="10 13"/>
<evidence type="ECO:0000256" key="4">
    <source>
        <dbReference type="ARBA" id="ARBA00022490"/>
    </source>
</evidence>
<evidence type="ECO:0000256" key="9">
    <source>
        <dbReference type="ARBA" id="ARBA00061210"/>
    </source>
</evidence>
<gene>
    <name evidence="13 14" type="primary">queA</name>
    <name evidence="14" type="ORF">DC3_18230</name>
</gene>
<dbReference type="PANTHER" id="PTHR30307:SF0">
    <property type="entry name" value="S-ADENOSYLMETHIONINE:TRNA RIBOSYLTRANSFERASE-ISOMERASE"/>
    <property type="match status" value="1"/>
</dbReference>
<proteinExistence type="inferred from homology"/>
<evidence type="ECO:0000256" key="8">
    <source>
        <dbReference type="ARBA" id="ARBA00052751"/>
    </source>
</evidence>
<dbReference type="PANTHER" id="PTHR30307">
    <property type="entry name" value="S-ADENOSYLMETHIONINE:TRNA RIBOSYLTRANSFERASE-ISOMERASE"/>
    <property type="match status" value="1"/>
</dbReference>
<organism evidence="14 15">
    <name type="scientific">Deinococcus cellulosilyticus (strain DSM 18568 / NBRC 106333 / KACC 11606 / 5516J-15)</name>
    <dbReference type="NCBI Taxonomy" id="1223518"/>
    <lineage>
        <taxon>Bacteria</taxon>
        <taxon>Thermotogati</taxon>
        <taxon>Deinococcota</taxon>
        <taxon>Deinococci</taxon>
        <taxon>Deinococcales</taxon>
        <taxon>Deinococcaceae</taxon>
        <taxon>Deinococcus</taxon>
    </lineage>
</organism>
<comment type="function">
    <text evidence="13">Transfers and isomerizes the ribose moiety from AdoMet to the 7-aminomethyl group of 7-deazaguanine (preQ1-tRNA) to give epoxyqueuosine (oQ-tRNA).</text>
</comment>
<keyword evidence="7 13" id="KW-0671">Queuosine biosynthesis</keyword>
<dbReference type="UniPathway" id="UPA00392"/>
<dbReference type="GO" id="GO:0051075">
    <property type="term" value="F:S-adenosylmethionine:tRNA ribosyltransferase-isomerase activity"/>
    <property type="evidence" value="ECO:0007669"/>
    <property type="project" value="UniProtKB-EC"/>
</dbReference>
<evidence type="ECO:0000256" key="1">
    <source>
        <dbReference type="ARBA" id="ARBA00004496"/>
    </source>
</evidence>
<dbReference type="GO" id="GO:0005737">
    <property type="term" value="C:cytoplasm"/>
    <property type="evidence" value="ECO:0007669"/>
    <property type="project" value="UniProtKB-SubCell"/>
</dbReference>
<reference evidence="14 15" key="1">
    <citation type="submission" date="2019-07" db="EMBL/GenBank/DDBJ databases">
        <title>Whole genome shotgun sequence of Deinococcus cellulosilyticus NBRC 106333.</title>
        <authorList>
            <person name="Hosoyama A."/>
            <person name="Uohara A."/>
            <person name="Ohji S."/>
            <person name="Ichikawa N."/>
        </authorList>
    </citation>
    <scope>NUCLEOTIDE SEQUENCE [LARGE SCALE GENOMIC DNA]</scope>
    <source>
        <strain evidence="14 15">NBRC 106333</strain>
    </source>
</reference>
<keyword evidence="5 13" id="KW-0808">Transferase</keyword>
<dbReference type="EMBL" id="BJXB01000006">
    <property type="protein sequence ID" value="GEM46188.1"/>
    <property type="molecule type" value="Genomic_DNA"/>
</dbReference>
<dbReference type="GO" id="GO:0008616">
    <property type="term" value="P:tRNA queuosine(34) biosynthetic process"/>
    <property type="evidence" value="ECO:0007669"/>
    <property type="project" value="UniProtKB-UniRule"/>
</dbReference>
<dbReference type="Gene3D" id="3.40.1780.10">
    <property type="entry name" value="QueA-like"/>
    <property type="match status" value="1"/>
</dbReference>
<comment type="subunit">
    <text evidence="3 13">Monomer.</text>
</comment>
<name>A0A511N156_DEIC1</name>
<evidence type="ECO:0000256" key="11">
    <source>
        <dbReference type="ARBA" id="ARBA00069325"/>
    </source>
</evidence>
<evidence type="ECO:0000256" key="7">
    <source>
        <dbReference type="ARBA" id="ARBA00022785"/>
    </source>
</evidence>
<evidence type="ECO:0000256" key="12">
    <source>
        <dbReference type="ARBA" id="ARBA00076160"/>
    </source>
</evidence>
<evidence type="ECO:0000256" key="6">
    <source>
        <dbReference type="ARBA" id="ARBA00022691"/>
    </source>
</evidence>
<evidence type="ECO:0000256" key="10">
    <source>
        <dbReference type="ARBA" id="ARBA00066503"/>
    </source>
</evidence>
<dbReference type="InterPro" id="IPR003699">
    <property type="entry name" value="QueA"/>
</dbReference>
<dbReference type="FunFam" id="3.40.1780.10:FF:000001">
    <property type="entry name" value="S-adenosylmethionine:tRNA ribosyltransferase-isomerase"/>
    <property type="match status" value="1"/>
</dbReference>
<comment type="similarity">
    <text evidence="9 13">Belongs to the QueA family.</text>
</comment>
<dbReference type="SUPFAM" id="SSF111337">
    <property type="entry name" value="QueA-like"/>
    <property type="match status" value="1"/>
</dbReference>
<evidence type="ECO:0000256" key="5">
    <source>
        <dbReference type="ARBA" id="ARBA00022679"/>
    </source>
</evidence>
<dbReference type="Gene3D" id="2.40.10.240">
    <property type="entry name" value="QueA-like"/>
    <property type="match status" value="1"/>
</dbReference>
<keyword evidence="14" id="KW-0413">Isomerase</keyword>
<comment type="caution">
    <text evidence="14">The sequence shown here is derived from an EMBL/GenBank/DDBJ whole genome shotgun (WGS) entry which is preliminary data.</text>
</comment>
<dbReference type="NCBIfam" id="TIGR00113">
    <property type="entry name" value="queA"/>
    <property type="match status" value="1"/>
</dbReference>
<dbReference type="NCBIfam" id="NF001140">
    <property type="entry name" value="PRK00147.1"/>
    <property type="match status" value="1"/>
</dbReference>
<comment type="catalytic activity">
    <reaction evidence="8 13">
        <text>7-aminomethyl-7-carbaguanosine(34) in tRNA + S-adenosyl-L-methionine = epoxyqueuosine(34) in tRNA + adenine + L-methionine + 2 H(+)</text>
        <dbReference type="Rhea" id="RHEA:32155"/>
        <dbReference type="Rhea" id="RHEA-COMP:10342"/>
        <dbReference type="Rhea" id="RHEA-COMP:18582"/>
        <dbReference type="ChEBI" id="CHEBI:15378"/>
        <dbReference type="ChEBI" id="CHEBI:16708"/>
        <dbReference type="ChEBI" id="CHEBI:57844"/>
        <dbReference type="ChEBI" id="CHEBI:59789"/>
        <dbReference type="ChEBI" id="CHEBI:82833"/>
        <dbReference type="ChEBI" id="CHEBI:194443"/>
        <dbReference type="EC" id="2.4.99.17"/>
    </reaction>
</comment>
<dbReference type="FunFam" id="2.40.10.240:FF:000002">
    <property type="entry name" value="S-adenosylmethionine:tRNA ribosyltransferase-isomerase"/>
    <property type="match status" value="1"/>
</dbReference>
<keyword evidence="4 13" id="KW-0963">Cytoplasm</keyword>
<dbReference type="InterPro" id="IPR042118">
    <property type="entry name" value="QueA_dom1"/>
</dbReference>